<dbReference type="EMBL" id="CP017107">
    <property type="protein sequence ID" value="AOO73786.1"/>
    <property type="molecule type" value="Genomic_DNA"/>
</dbReference>
<dbReference type="Proteomes" id="UP000094723">
    <property type="component" value="Chromosome"/>
</dbReference>
<comment type="similarity">
    <text evidence="2">Belongs to the nucleobase:cation symporter-2 (NCS2) (TC 2.A.40) family. Azg-like subfamily.</text>
</comment>
<gene>
    <name evidence="8" type="ORF">BHF65_05960</name>
    <name evidence="9" type="ORF">FYL25_02830</name>
</gene>
<evidence type="ECO:0000256" key="4">
    <source>
        <dbReference type="ARBA" id="ARBA00022692"/>
    </source>
</evidence>
<organism evidence="8 10">
    <name type="scientific">Ligilactobacillus salivarius</name>
    <dbReference type="NCBI Taxonomy" id="1624"/>
    <lineage>
        <taxon>Bacteria</taxon>
        <taxon>Bacillati</taxon>
        <taxon>Bacillota</taxon>
        <taxon>Bacilli</taxon>
        <taxon>Lactobacillales</taxon>
        <taxon>Lactobacillaceae</taxon>
        <taxon>Ligilactobacillus</taxon>
    </lineage>
</organism>
<evidence type="ECO:0000256" key="6">
    <source>
        <dbReference type="ARBA" id="ARBA00023136"/>
    </source>
</evidence>
<feature type="transmembrane region" description="Helical" evidence="7">
    <location>
        <begin position="74"/>
        <end position="94"/>
    </location>
</feature>
<feature type="transmembrane region" description="Helical" evidence="7">
    <location>
        <begin position="410"/>
        <end position="428"/>
    </location>
</feature>
<evidence type="ECO:0000256" key="7">
    <source>
        <dbReference type="SAM" id="Phobius"/>
    </source>
</evidence>
<dbReference type="PANTHER" id="PTHR43337:SF2">
    <property type="entry name" value="XANTHINE_URACIL PERMEASE"/>
    <property type="match status" value="1"/>
</dbReference>
<evidence type="ECO:0000313" key="9">
    <source>
        <dbReference type="EMBL" id="MYY64376.1"/>
    </source>
</evidence>
<dbReference type="PANTHER" id="PTHR43337">
    <property type="entry name" value="XANTHINE/URACIL PERMEASE C887.17-RELATED"/>
    <property type="match status" value="1"/>
</dbReference>
<dbReference type="GO" id="GO:0005886">
    <property type="term" value="C:plasma membrane"/>
    <property type="evidence" value="ECO:0007669"/>
    <property type="project" value="TreeGrafter"/>
</dbReference>
<proteinExistence type="inferred from homology"/>
<reference evidence="8 10" key="1">
    <citation type="submission" date="2016-09" db="EMBL/GenBank/DDBJ databases">
        <title>Complete Genome Sequence of Lactobacillus salivarius Jin.</title>
        <authorList>
            <person name="Jin N."/>
            <person name="Li C."/>
            <person name="Wang M."/>
            <person name="Ren D."/>
            <person name="Di Y."/>
            <person name="Pan R."/>
            <person name="Du S."/>
            <person name="Lu H."/>
            <person name="Li X."/>
            <person name="Tian M."/>
        </authorList>
    </citation>
    <scope>NUCLEOTIDE SEQUENCE [LARGE SCALE GENOMIC DNA]</scope>
    <source>
        <strain evidence="8 10">CICC 23174</strain>
    </source>
</reference>
<dbReference type="Proteomes" id="UP000471678">
    <property type="component" value="Unassembled WGS sequence"/>
</dbReference>
<sequence>MENKIKRSWQPKKTPIQKEILAGITGFFAISYIIIVNPIILTDAGIPANLSVFATIFSSFMGSLIMGIWADAPIIITPGMGVNAFFTYTLVVGMDLTWEQAVAISIISSFLYMVIAFTPISEYLAQKIPQNLKIGITAGIGMFLVVLGLEKAGIVKSGGSRSLLAMGNLLAPEVILSLLGIMLTLILFLRRVPGDFIIGIIVISILGNIIGVKGSDVPNIRLNEISKYSEIIAQGDFSQLLSLKFVIAIFSMTMILVFESMGILEGLLPVKSQFKKAFQASSIAAFLSGFLGTSPTVAAAESASGIQSGGRRGAMAITSGLLFLAAIFLIPLLSFIPESAIAPVIIITGAIMMQQLRFVKFADFSEWFPTFLILVLIPLTSSISTGLAFGFIVYPICKLVVGNYKDVSKVMYVLSFLFLIQLICESIIGQ</sequence>
<dbReference type="InterPro" id="IPR045018">
    <property type="entry name" value="Azg-like"/>
</dbReference>
<feature type="transmembrane region" description="Helical" evidence="7">
    <location>
        <begin position="196"/>
        <end position="212"/>
    </location>
</feature>
<keyword evidence="5 7" id="KW-1133">Transmembrane helix</keyword>
<dbReference type="GO" id="GO:0005345">
    <property type="term" value="F:purine nucleobase transmembrane transporter activity"/>
    <property type="evidence" value="ECO:0007669"/>
    <property type="project" value="TreeGrafter"/>
</dbReference>
<keyword evidence="6 7" id="KW-0472">Membrane</keyword>
<evidence type="ECO:0000256" key="5">
    <source>
        <dbReference type="ARBA" id="ARBA00022989"/>
    </source>
</evidence>
<evidence type="ECO:0000256" key="1">
    <source>
        <dbReference type="ARBA" id="ARBA00004141"/>
    </source>
</evidence>
<evidence type="ECO:0000313" key="10">
    <source>
        <dbReference type="Proteomes" id="UP000094723"/>
    </source>
</evidence>
<feature type="transmembrane region" description="Helical" evidence="7">
    <location>
        <begin position="46"/>
        <end position="67"/>
    </location>
</feature>
<evidence type="ECO:0000313" key="8">
    <source>
        <dbReference type="EMBL" id="AOO73786.1"/>
    </source>
</evidence>
<dbReference type="Pfam" id="PF00860">
    <property type="entry name" value="Xan_ur_permease"/>
    <property type="match status" value="1"/>
</dbReference>
<feature type="transmembrane region" description="Helical" evidence="7">
    <location>
        <begin position="132"/>
        <end position="149"/>
    </location>
</feature>
<feature type="transmembrane region" description="Helical" evidence="7">
    <location>
        <begin position="340"/>
        <end position="359"/>
    </location>
</feature>
<evidence type="ECO:0000313" key="11">
    <source>
        <dbReference type="Proteomes" id="UP000471678"/>
    </source>
</evidence>
<feature type="transmembrane region" description="Helical" evidence="7">
    <location>
        <begin position="371"/>
        <end position="394"/>
    </location>
</feature>
<name>A0A1D7TS42_9LACO</name>
<dbReference type="RefSeq" id="WP_069469206.1">
    <property type="nucleotide sequence ID" value="NZ_CP017107.1"/>
</dbReference>
<feature type="transmembrane region" description="Helical" evidence="7">
    <location>
        <begin position="314"/>
        <end position="334"/>
    </location>
</feature>
<comment type="subcellular location">
    <subcellularLocation>
        <location evidence="1">Membrane</location>
        <topology evidence="1">Multi-pass membrane protein</topology>
    </subcellularLocation>
</comment>
<feature type="transmembrane region" description="Helical" evidence="7">
    <location>
        <begin position="100"/>
        <end position="120"/>
    </location>
</feature>
<reference evidence="9 11" key="2">
    <citation type="journal article" date="2020" name="Food Funct.">
        <title>Screening of Lactobacillus salivarius strains from the feces of Chinese populations and the evaluation of their effects against intestinal inflammation in mice.</title>
        <authorList>
            <person name="Zhai Q."/>
            <person name="Shen X."/>
            <person name="Cen S."/>
            <person name="Zhang C."/>
            <person name="Tian F."/>
            <person name="Zhao J."/>
            <person name="Zhang H."/>
            <person name="Xue Y."/>
            <person name="Chen W."/>
        </authorList>
    </citation>
    <scope>NUCLEOTIDE SEQUENCE [LARGE SCALE GENOMIC DNA]</scope>
    <source>
        <strain evidence="9 11">FYNDL5_1.scaf</strain>
    </source>
</reference>
<feature type="transmembrane region" description="Helical" evidence="7">
    <location>
        <begin position="169"/>
        <end position="189"/>
    </location>
</feature>
<dbReference type="EMBL" id="VSUB01000002">
    <property type="protein sequence ID" value="MYY64376.1"/>
    <property type="molecule type" value="Genomic_DNA"/>
</dbReference>
<keyword evidence="3" id="KW-0813">Transport</keyword>
<evidence type="ECO:0000256" key="3">
    <source>
        <dbReference type="ARBA" id="ARBA00022448"/>
    </source>
</evidence>
<accession>A0A1D7TS42</accession>
<evidence type="ECO:0000256" key="2">
    <source>
        <dbReference type="ARBA" id="ARBA00005697"/>
    </source>
</evidence>
<keyword evidence="4 7" id="KW-0812">Transmembrane</keyword>
<dbReference type="InterPro" id="IPR006043">
    <property type="entry name" value="NCS2"/>
</dbReference>
<protein>
    <submittedName>
        <fullName evidence="8 9">Permease</fullName>
    </submittedName>
</protein>
<feature type="transmembrane region" description="Helical" evidence="7">
    <location>
        <begin position="20"/>
        <end position="40"/>
    </location>
</feature>
<feature type="transmembrane region" description="Helical" evidence="7">
    <location>
        <begin position="245"/>
        <end position="268"/>
    </location>
</feature>
<dbReference type="AlphaFoldDB" id="A0A1D7TS42"/>